<feature type="domain" description="PPM-type phosphatase" evidence="1">
    <location>
        <begin position="39"/>
        <end position="322"/>
    </location>
</feature>
<dbReference type="GO" id="GO:0004722">
    <property type="term" value="F:protein serine/threonine phosphatase activity"/>
    <property type="evidence" value="ECO:0007669"/>
    <property type="project" value="InterPro"/>
</dbReference>
<dbReference type="InterPro" id="IPR015655">
    <property type="entry name" value="PP2C"/>
</dbReference>
<dbReference type="InterPro" id="IPR036457">
    <property type="entry name" value="PPM-type-like_dom_sf"/>
</dbReference>
<reference evidence="2 3" key="1">
    <citation type="journal article" date="2016" name="Nat. Commun.">
        <title>Thousands of microbial genomes shed light on interconnected biogeochemical processes in an aquifer system.</title>
        <authorList>
            <person name="Anantharaman K."/>
            <person name="Brown C.T."/>
            <person name="Hug L.A."/>
            <person name="Sharon I."/>
            <person name="Castelle C.J."/>
            <person name="Probst A.J."/>
            <person name="Thomas B.C."/>
            <person name="Singh A."/>
            <person name="Wilkins M.J."/>
            <person name="Karaoz U."/>
            <person name="Brodie E.L."/>
            <person name="Williams K.H."/>
            <person name="Hubbard S.S."/>
            <person name="Banfield J.F."/>
        </authorList>
    </citation>
    <scope>NUCLEOTIDE SEQUENCE [LARGE SCALE GENOMIC DNA]</scope>
</reference>
<evidence type="ECO:0000313" key="3">
    <source>
        <dbReference type="Proteomes" id="UP000179001"/>
    </source>
</evidence>
<dbReference type="SMART" id="SM00331">
    <property type="entry name" value="PP2C_SIG"/>
    <property type="match status" value="1"/>
</dbReference>
<organism evidence="2 3">
    <name type="scientific">Candidatus Falkowbacteria bacterium RIFOXYC2_FULL_36_12</name>
    <dbReference type="NCBI Taxonomy" id="1798002"/>
    <lineage>
        <taxon>Bacteria</taxon>
        <taxon>Candidatus Falkowiibacteriota</taxon>
    </lineage>
</organism>
<dbReference type="Pfam" id="PF13672">
    <property type="entry name" value="PP2C_2"/>
    <property type="match status" value="1"/>
</dbReference>
<dbReference type="SMART" id="SM00332">
    <property type="entry name" value="PP2Cc"/>
    <property type="match status" value="1"/>
</dbReference>
<evidence type="ECO:0000313" key="2">
    <source>
        <dbReference type="EMBL" id="OGF33485.1"/>
    </source>
</evidence>
<dbReference type="PROSITE" id="PS51746">
    <property type="entry name" value="PPM_2"/>
    <property type="match status" value="1"/>
</dbReference>
<protein>
    <recommendedName>
        <fullName evidence="1">PPM-type phosphatase domain-containing protein</fullName>
    </recommendedName>
</protein>
<dbReference type="STRING" id="1798002.A2478_02220"/>
<dbReference type="SUPFAM" id="SSF81606">
    <property type="entry name" value="PP2C-like"/>
    <property type="match status" value="1"/>
</dbReference>
<gene>
    <name evidence="2" type="ORF">A2478_02220</name>
</gene>
<name>A0A1F5T3E7_9BACT</name>
<dbReference type="Gene3D" id="3.60.40.10">
    <property type="entry name" value="PPM-type phosphatase domain"/>
    <property type="match status" value="1"/>
</dbReference>
<dbReference type="CDD" id="cd00143">
    <property type="entry name" value="PP2Cc"/>
    <property type="match status" value="1"/>
</dbReference>
<dbReference type="Proteomes" id="UP000179001">
    <property type="component" value="Unassembled WGS sequence"/>
</dbReference>
<dbReference type="EMBL" id="MFGJ01000001">
    <property type="protein sequence ID" value="OGF33485.1"/>
    <property type="molecule type" value="Genomic_DNA"/>
</dbReference>
<dbReference type="AlphaFoldDB" id="A0A1F5T3E7"/>
<dbReference type="InterPro" id="IPR001932">
    <property type="entry name" value="PPM-type_phosphatase-like_dom"/>
</dbReference>
<comment type="caution">
    <text evidence="2">The sequence shown here is derived from an EMBL/GenBank/DDBJ whole genome shotgun (WGS) entry which is preliminary data.</text>
</comment>
<sequence>MINENKILTRGEFAEMRVNQPIVGEKNMEKGRTEIYDCDAELSRAIIARRRNFDNDVNEVQDNFLIMPGINMYAVFDGASMSDGARAAKLAAKAIKTKIEQFLIEKNIRIRELSIDQVKKLLQHVVRFANKELAVRNMNIESSGEKLITTMTLALVIEGKLIVVNVGDSRAYFIPNDTEIEQITVDHDAMRQDAELRKGFPKEIDEIKQGRIEASGLRQAQRNPLPFLKNKITNSLGRGANLDEIKDFPLDIFVRDVASGDKVLLCSDGITKELSDDEIDKGVRGVEIGDMISGVKDLMKNVSKNEGNSEQDDKVMAVIEVK</sequence>
<evidence type="ECO:0000259" key="1">
    <source>
        <dbReference type="PROSITE" id="PS51746"/>
    </source>
</evidence>
<proteinExistence type="predicted"/>
<accession>A0A1F5T3E7</accession>
<dbReference type="PANTHER" id="PTHR47992">
    <property type="entry name" value="PROTEIN PHOSPHATASE"/>
    <property type="match status" value="1"/>
</dbReference>